<feature type="transmembrane region" description="Helical" evidence="7">
    <location>
        <begin position="136"/>
        <end position="156"/>
    </location>
</feature>
<dbReference type="InterPro" id="IPR055348">
    <property type="entry name" value="DctQ"/>
</dbReference>
<sequence>MSERRREEVIISKIVQSGLIIGTCALIGVMFIIDANVIYRAFGGIIAGTYDLVEIIIVVAVAFAIPYTQFYQAHTRVDLFTSMMSPRGKFVFEFFSNFISVIYWAIIVWATIGITIEKAKLGERTSLLKISIIPFRILWIIGLIMVILIIIWDILFRRERAFSTEAEK</sequence>
<organism evidence="9">
    <name type="scientific">candidate division WOR-3 bacterium</name>
    <dbReference type="NCBI Taxonomy" id="2052148"/>
    <lineage>
        <taxon>Bacteria</taxon>
        <taxon>Bacteria division WOR-3</taxon>
    </lineage>
</organism>
<dbReference type="Pfam" id="PF04290">
    <property type="entry name" value="DctQ"/>
    <property type="match status" value="1"/>
</dbReference>
<evidence type="ECO:0000256" key="2">
    <source>
        <dbReference type="ARBA" id="ARBA00022448"/>
    </source>
</evidence>
<keyword evidence="3" id="KW-1003">Cell membrane</keyword>
<comment type="caution">
    <text evidence="9">The sequence shown here is derived from an EMBL/GenBank/DDBJ whole genome shotgun (WGS) entry which is preliminary data.</text>
</comment>
<name>A0A7C2K3Z6_UNCW3</name>
<evidence type="ECO:0000259" key="8">
    <source>
        <dbReference type="Pfam" id="PF04290"/>
    </source>
</evidence>
<accession>A0A7C2K3Z6</accession>
<feature type="domain" description="Tripartite ATP-independent periplasmic transporters DctQ component" evidence="8">
    <location>
        <begin position="30"/>
        <end position="154"/>
    </location>
</feature>
<feature type="transmembrane region" description="Helical" evidence="7">
    <location>
        <begin position="90"/>
        <end position="116"/>
    </location>
</feature>
<feature type="transmembrane region" description="Helical" evidence="7">
    <location>
        <begin position="45"/>
        <end position="70"/>
    </location>
</feature>
<reference evidence="9" key="1">
    <citation type="journal article" date="2020" name="mSystems">
        <title>Genome- and Community-Level Interaction Insights into Carbon Utilization and Element Cycling Functions of Hydrothermarchaeota in Hydrothermal Sediment.</title>
        <authorList>
            <person name="Zhou Z."/>
            <person name="Liu Y."/>
            <person name="Xu W."/>
            <person name="Pan J."/>
            <person name="Luo Z.H."/>
            <person name="Li M."/>
        </authorList>
    </citation>
    <scope>NUCLEOTIDE SEQUENCE [LARGE SCALE GENOMIC DNA]</scope>
    <source>
        <strain evidence="9">SpSt-34</strain>
    </source>
</reference>
<protein>
    <submittedName>
        <fullName evidence="9">TRAP transporter small permease</fullName>
    </submittedName>
</protein>
<evidence type="ECO:0000256" key="6">
    <source>
        <dbReference type="ARBA" id="ARBA00023136"/>
    </source>
</evidence>
<feature type="transmembrane region" description="Helical" evidence="7">
    <location>
        <begin position="20"/>
        <end position="39"/>
    </location>
</feature>
<dbReference type="AlphaFoldDB" id="A0A7C2K3Z6"/>
<dbReference type="GO" id="GO:0005886">
    <property type="term" value="C:plasma membrane"/>
    <property type="evidence" value="ECO:0007669"/>
    <property type="project" value="UniProtKB-SubCell"/>
</dbReference>
<keyword evidence="6 7" id="KW-0472">Membrane</keyword>
<keyword evidence="4 7" id="KW-0812">Transmembrane</keyword>
<evidence type="ECO:0000256" key="4">
    <source>
        <dbReference type="ARBA" id="ARBA00022692"/>
    </source>
</evidence>
<evidence type="ECO:0000256" key="3">
    <source>
        <dbReference type="ARBA" id="ARBA00022475"/>
    </source>
</evidence>
<proteinExistence type="predicted"/>
<comment type="subcellular location">
    <subcellularLocation>
        <location evidence="1">Cell membrane</location>
        <topology evidence="1">Multi-pass membrane protein</topology>
    </subcellularLocation>
</comment>
<evidence type="ECO:0000256" key="7">
    <source>
        <dbReference type="SAM" id="Phobius"/>
    </source>
</evidence>
<evidence type="ECO:0000256" key="1">
    <source>
        <dbReference type="ARBA" id="ARBA00004651"/>
    </source>
</evidence>
<evidence type="ECO:0000256" key="5">
    <source>
        <dbReference type="ARBA" id="ARBA00022989"/>
    </source>
</evidence>
<keyword evidence="2" id="KW-0813">Transport</keyword>
<gene>
    <name evidence="9" type="ORF">ENQ77_01520</name>
</gene>
<dbReference type="EMBL" id="DSOL01000039">
    <property type="protein sequence ID" value="HEN27349.1"/>
    <property type="molecule type" value="Genomic_DNA"/>
</dbReference>
<keyword evidence="5 7" id="KW-1133">Transmembrane helix</keyword>
<evidence type="ECO:0000313" key="9">
    <source>
        <dbReference type="EMBL" id="HEN27349.1"/>
    </source>
</evidence>